<evidence type="ECO:0008006" key="3">
    <source>
        <dbReference type="Google" id="ProtNLM"/>
    </source>
</evidence>
<dbReference type="Pfam" id="PF18728">
    <property type="entry name" value="HEPN_AbiV"/>
    <property type="match status" value="1"/>
</dbReference>
<protein>
    <recommendedName>
        <fullName evidence="3">AbiV family abortive infection protein</fullName>
    </recommendedName>
</protein>
<evidence type="ECO:0000313" key="2">
    <source>
        <dbReference type="Proteomes" id="UP000286351"/>
    </source>
</evidence>
<dbReference type="InterPro" id="IPR030987">
    <property type="entry name" value="AbiV"/>
</dbReference>
<organism evidence="1 2">
    <name type="scientific">Pseudomonas brassicacearum</name>
    <dbReference type="NCBI Taxonomy" id="930166"/>
    <lineage>
        <taxon>Bacteria</taxon>
        <taxon>Pseudomonadati</taxon>
        <taxon>Pseudomonadota</taxon>
        <taxon>Gammaproteobacteria</taxon>
        <taxon>Pseudomonadales</taxon>
        <taxon>Pseudomonadaceae</taxon>
        <taxon>Pseudomonas</taxon>
    </lineage>
</organism>
<proteinExistence type="predicted"/>
<dbReference type="EMBL" id="MOBO01000006">
    <property type="protein sequence ID" value="RON40603.1"/>
    <property type="molecule type" value="Genomic_DNA"/>
</dbReference>
<evidence type="ECO:0000313" key="1">
    <source>
        <dbReference type="EMBL" id="RON40603.1"/>
    </source>
</evidence>
<sequence>MNAALQNAARLAKDARLLLDSDRLPSAVSLAILSIEEAGKISILRGLAFAENEQDLKTEWRRYRSHTSKNLQWILPQLVAAGARSLDDMRPLFDEESDHPQLLDQLKQIGFYTDCLGSKAHWSLPDEVIDLDLAKMLVNTAEILSSGALTTEREIALWVEHLGPVWNQSDRHMKQALVDWYGAMQAEGLKDAGPNKMEQFARGDLDN</sequence>
<gene>
    <name evidence="1" type="ORF">BK664_08515</name>
</gene>
<dbReference type="AlphaFoldDB" id="A0A423JSC8"/>
<dbReference type="NCBIfam" id="TIGR04498">
    <property type="entry name" value="AbiV_defense"/>
    <property type="match status" value="1"/>
</dbReference>
<dbReference type="Proteomes" id="UP000286351">
    <property type="component" value="Unassembled WGS sequence"/>
</dbReference>
<comment type="caution">
    <text evidence="1">The sequence shown here is derived from an EMBL/GenBank/DDBJ whole genome shotgun (WGS) entry which is preliminary data.</text>
</comment>
<accession>A0A423JSC8</accession>
<name>A0A423JSC8_9PSED</name>
<reference evidence="1 2" key="1">
    <citation type="submission" date="2016-10" db="EMBL/GenBank/DDBJ databases">
        <title>Comparative genome analysis of multiple Pseudomonas spp. focuses on biocontrol and plant growth promoting traits.</title>
        <authorList>
            <person name="Tao X.-Y."/>
            <person name="Taylor C.G."/>
        </authorList>
    </citation>
    <scope>NUCLEOTIDE SEQUENCE [LARGE SCALE GENOMIC DNA]</scope>
    <source>
        <strain evidence="1 2">38D4</strain>
    </source>
</reference>